<dbReference type="InterPro" id="IPR053151">
    <property type="entry name" value="RNase_H-like"/>
</dbReference>
<proteinExistence type="predicted"/>
<evidence type="ECO:0000313" key="1">
    <source>
        <dbReference type="EMBL" id="CAL1378980.1"/>
    </source>
</evidence>
<accession>A0AAV2E081</accession>
<name>A0AAV2E081_9ROSI</name>
<dbReference type="AlphaFoldDB" id="A0AAV2E081"/>
<dbReference type="EMBL" id="OZ034816">
    <property type="protein sequence ID" value="CAL1378980.1"/>
    <property type="molecule type" value="Genomic_DNA"/>
</dbReference>
<keyword evidence="2" id="KW-1185">Reference proteome</keyword>
<dbReference type="InterPro" id="IPR044730">
    <property type="entry name" value="RNase_H-like_dom_plant"/>
</dbReference>
<dbReference type="CDD" id="cd06222">
    <property type="entry name" value="RNase_H_like"/>
    <property type="match status" value="1"/>
</dbReference>
<organism evidence="1 2">
    <name type="scientific">Linum trigynum</name>
    <dbReference type="NCBI Taxonomy" id="586398"/>
    <lineage>
        <taxon>Eukaryota</taxon>
        <taxon>Viridiplantae</taxon>
        <taxon>Streptophyta</taxon>
        <taxon>Embryophyta</taxon>
        <taxon>Tracheophyta</taxon>
        <taxon>Spermatophyta</taxon>
        <taxon>Magnoliopsida</taxon>
        <taxon>eudicotyledons</taxon>
        <taxon>Gunneridae</taxon>
        <taxon>Pentapetalae</taxon>
        <taxon>rosids</taxon>
        <taxon>fabids</taxon>
        <taxon>Malpighiales</taxon>
        <taxon>Linaceae</taxon>
        <taxon>Linum</taxon>
    </lineage>
</organism>
<gene>
    <name evidence="1" type="ORF">LTRI10_LOCUS20527</name>
</gene>
<dbReference type="PANTHER" id="PTHR47723">
    <property type="entry name" value="OS05G0353850 PROTEIN"/>
    <property type="match status" value="1"/>
</dbReference>
<dbReference type="PANTHER" id="PTHR47723:SF13">
    <property type="entry name" value="PUTATIVE-RELATED"/>
    <property type="match status" value="1"/>
</dbReference>
<dbReference type="Proteomes" id="UP001497516">
    <property type="component" value="Chromosome 3"/>
</dbReference>
<reference evidence="1 2" key="1">
    <citation type="submission" date="2024-04" db="EMBL/GenBank/DDBJ databases">
        <authorList>
            <person name="Fracassetti M."/>
        </authorList>
    </citation>
    <scope>NUCLEOTIDE SEQUENCE [LARGE SCALE GENOMIC DNA]</scope>
</reference>
<protein>
    <recommendedName>
        <fullName evidence="3">RNase H type-1 domain-containing protein</fullName>
    </recommendedName>
</protein>
<evidence type="ECO:0008006" key="3">
    <source>
        <dbReference type="Google" id="ProtNLM"/>
    </source>
</evidence>
<sequence>MISWHWQSPPPGWIAVNTDGSGTSSGTGGVIRGSDGWFIKAFSTNLAGIAQGLHSAWETGARKVKLQTDYHPHYTMVSAIHRLLERGWEVSIDHVFREGNYDS</sequence>
<evidence type="ECO:0000313" key="2">
    <source>
        <dbReference type="Proteomes" id="UP001497516"/>
    </source>
</evidence>